<feature type="compositionally biased region" description="Basic and acidic residues" evidence="5">
    <location>
        <begin position="457"/>
        <end position="472"/>
    </location>
</feature>
<evidence type="ECO:0000256" key="5">
    <source>
        <dbReference type="SAM" id="MobiDB-lite"/>
    </source>
</evidence>
<name>A0A9W9TBB0_9EURO</name>
<keyword evidence="3 4" id="KW-0175">Coiled coil</keyword>
<dbReference type="PANTHER" id="PTHR18947">
    <property type="entry name" value="HOOK PROTEINS"/>
    <property type="match status" value="1"/>
</dbReference>
<comment type="caution">
    <text evidence="7">The sequence shown here is derived from an EMBL/GenBank/DDBJ whole genome shotgun (WGS) entry which is preliminary data.</text>
</comment>
<dbReference type="GO" id="GO:0005815">
    <property type="term" value="C:microtubule organizing center"/>
    <property type="evidence" value="ECO:0007669"/>
    <property type="project" value="TreeGrafter"/>
</dbReference>
<keyword evidence="8" id="KW-1185">Reference proteome</keyword>
<dbReference type="GO" id="GO:0030705">
    <property type="term" value="P:cytoskeleton-dependent intracellular transport"/>
    <property type="evidence" value="ECO:0007669"/>
    <property type="project" value="InterPro"/>
</dbReference>
<reference evidence="7" key="1">
    <citation type="submission" date="2022-12" db="EMBL/GenBank/DDBJ databases">
        <authorList>
            <person name="Petersen C."/>
        </authorList>
    </citation>
    <scope>NUCLEOTIDE SEQUENCE</scope>
    <source>
        <strain evidence="7">IBT 15544</strain>
    </source>
</reference>
<feature type="coiled-coil region" evidence="4">
    <location>
        <begin position="263"/>
        <end position="428"/>
    </location>
</feature>
<dbReference type="RefSeq" id="XP_058312265.1">
    <property type="nucleotide sequence ID" value="XM_058449921.1"/>
</dbReference>
<dbReference type="GeneID" id="83177222"/>
<dbReference type="PANTHER" id="PTHR18947:SF28">
    <property type="entry name" value="GIRDIN, ISOFORM A"/>
    <property type="match status" value="1"/>
</dbReference>
<dbReference type="GO" id="GO:0008017">
    <property type="term" value="F:microtubule binding"/>
    <property type="evidence" value="ECO:0007669"/>
    <property type="project" value="TreeGrafter"/>
</dbReference>
<dbReference type="GO" id="GO:0051959">
    <property type="term" value="F:dynein light intermediate chain binding"/>
    <property type="evidence" value="ECO:0007669"/>
    <property type="project" value="TreeGrafter"/>
</dbReference>
<gene>
    <name evidence="7" type="ORF">N7498_002859</name>
</gene>
<evidence type="ECO:0000256" key="1">
    <source>
        <dbReference type="ARBA" id="ARBA00004496"/>
    </source>
</evidence>
<dbReference type="Proteomes" id="UP001150904">
    <property type="component" value="Unassembled WGS sequence"/>
</dbReference>
<sequence length="763" mass="87835">MASEHTVTKVLLEWINSFSLGKTLRATDELTDGIILWEILQDIDPQYFLDEIPERNPADHWVAKFQNLKHIHKLLLSYIRYRNDDSLPSGLNPSPDLEAIAEKATVKETNKLLKLLLIAAISSENAGTYVQTLQELSTSTQEGLKDIIEEAHNGHHEPLDAADELKEELAKRDHALDPELKFEERVGKVLAENDRLSHEKKELEKALEDLHNRLARLQENNDTLQNRLASTEDRLVTLKSGKGDLGFNAKALESKTRQQDDLIASQEAKLSATQDEVDSLRMTVESLKVKNQRYQKLQDDYDELRTERDQLARKANAAEKYRQKLQASQDFEKENQTLKNQIKDLQQQLKESDSQQRWTSERDVELEEYRKLLPRIEQECNEIQNLKKQLEFNNHALTERLQGADEQHERDDALISELRERLQELEGLPGSPSPGSDTPKMQGTLNKDFEAIGMKESQLKSENDDLKREMESLKGPSTAPESQSEGFSESFNTSVQLAKANSTQSDEYWKLYENYTSTLKRIAEVQDTLETTKKDLSEAQTQLGLVDMEKAEIFREFEEHNSGELSKLRGEWNNLAQNVHHLEAEVDASQTLVREVCSEREELRKMLDNKQNEISAEDQEVMNEMQMLLGEFETHNSEGGDTPQKSSFELLKQCAGVLEKNVERLAQRAEYIQQQNELIKSLRESMKNYEENLDDGISKERELELQRTIDDQARELSLVSSAWYHLQSRWQNNNMTVSRYRHGANVADPRGWLAKQRRVVAGQ</sequence>
<feature type="coiled-coil region" evidence="4">
    <location>
        <begin position="672"/>
        <end position="706"/>
    </location>
</feature>
<feature type="coiled-coil region" evidence="4">
    <location>
        <begin position="522"/>
        <end position="620"/>
    </location>
</feature>
<dbReference type="Pfam" id="PF19047">
    <property type="entry name" value="HOOK_N"/>
    <property type="match status" value="1"/>
</dbReference>
<dbReference type="SUPFAM" id="SSF90257">
    <property type="entry name" value="Myosin rod fragments"/>
    <property type="match status" value="1"/>
</dbReference>
<dbReference type="InterPro" id="IPR043936">
    <property type="entry name" value="HOOK_N"/>
</dbReference>
<evidence type="ECO:0000313" key="7">
    <source>
        <dbReference type="EMBL" id="KAJ5216452.1"/>
    </source>
</evidence>
<dbReference type="GO" id="GO:0005737">
    <property type="term" value="C:cytoplasm"/>
    <property type="evidence" value="ECO:0007669"/>
    <property type="project" value="UniProtKB-SubCell"/>
</dbReference>
<feature type="region of interest" description="Disordered" evidence="5">
    <location>
        <begin position="454"/>
        <end position="488"/>
    </location>
</feature>
<comment type="subcellular location">
    <subcellularLocation>
        <location evidence="1">Cytoplasm</location>
    </subcellularLocation>
</comment>
<dbReference type="InterPro" id="IPR036872">
    <property type="entry name" value="CH_dom_sf"/>
</dbReference>
<dbReference type="GO" id="GO:0031122">
    <property type="term" value="P:cytoplasmic microtubule organization"/>
    <property type="evidence" value="ECO:0007669"/>
    <property type="project" value="TreeGrafter"/>
</dbReference>
<dbReference type="AlphaFoldDB" id="A0A9W9TBB0"/>
<evidence type="ECO:0000256" key="4">
    <source>
        <dbReference type="SAM" id="Coils"/>
    </source>
</evidence>
<feature type="coiled-coil region" evidence="4">
    <location>
        <begin position="186"/>
        <end position="234"/>
    </location>
</feature>
<evidence type="ECO:0000259" key="6">
    <source>
        <dbReference type="Pfam" id="PF19047"/>
    </source>
</evidence>
<dbReference type="OrthoDB" id="2129491at2759"/>
<feature type="compositionally biased region" description="Polar residues" evidence="5">
    <location>
        <begin position="479"/>
        <end position="488"/>
    </location>
</feature>
<protein>
    <recommendedName>
        <fullName evidence="6">HOOK N-terminal domain-containing protein</fullName>
    </recommendedName>
</protein>
<dbReference type="EMBL" id="JAPQKR010000005">
    <property type="protein sequence ID" value="KAJ5216452.1"/>
    <property type="molecule type" value="Genomic_DNA"/>
</dbReference>
<evidence type="ECO:0000256" key="3">
    <source>
        <dbReference type="ARBA" id="ARBA00023054"/>
    </source>
</evidence>
<evidence type="ECO:0000313" key="8">
    <source>
        <dbReference type="Proteomes" id="UP001150904"/>
    </source>
</evidence>
<accession>A0A9W9TBB0</accession>
<keyword evidence="2" id="KW-0963">Cytoplasm</keyword>
<proteinExistence type="predicted"/>
<dbReference type="CDD" id="cd22211">
    <property type="entry name" value="HkD_SF"/>
    <property type="match status" value="1"/>
</dbReference>
<dbReference type="Gene3D" id="1.10.418.10">
    <property type="entry name" value="Calponin-like domain"/>
    <property type="match status" value="1"/>
</dbReference>
<organism evidence="7 8">
    <name type="scientific">Penicillium cinerascens</name>
    <dbReference type="NCBI Taxonomy" id="70096"/>
    <lineage>
        <taxon>Eukaryota</taxon>
        <taxon>Fungi</taxon>
        <taxon>Dikarya</taxon>
        <taxon>Ascomycota</taxon>
        <taxon>Pezizomycotina</taxon>
        <taxon>Eurotiomycetes</taxon>
        <taxon>Eurotiomycetidae</taxon>
        <taxon>Eurotiales</taxon>
        <taxon>Aspergillaceae</taxon>
        <taxon>Penicillium</taxon>
    </lineage>
</organism>
<dbReference type="SUPFAM" id="SSF116907">
    <property type="entry name" value="Hook domain"/>
    <property type="match status" value="1"/>
</dbReference>
<feature type="domain" description="HOOK N-terminal" evidence="6">
    <location>
        <begin position="8"/>
        <end position="147"/>
    </location>
</feature>
<evidence type="ECO:0000256" key="2">
    <source>
        <dbReference type="ARBA" id="ARBA00022490"/>
    </source>
</evidence>
<reference evidence="7" key="2">
    <citation type="journal article" date="2023" name="IMA Fungus">
        <title>Comparative genomic study of the Penicillium genus elucidates a diverse pangenome and 15 lateral gene transfer events.</title>
        <authorList>
            <person name="Petersen C."/>
            <person name="Sorensen T."/>
            <person name="Nielsen M.R."/>
            <person name="Sondergaard T.E."/>
            <person name="Sorensen J.L."/>
            <person name="Fitzpatrick D.A."/>
            <person name="Frisvad J.C."/>
            <person name="Nielsen K.L."/>
        </authorList>
    </citation>
    <scope>NUCLEOTIDE SEQUENCE</scope>
    <source>
        <strain evidence="7">IBT 15544</strain>
    </source>
</reference>